<protein>
    <submittedName>
        <fullName evidence="2">Uncharacterized protein</fullName>
    </submittedName>
</protein>
<organism evidence="2">
    <name type="scientific">feces metagenome</name>
    <dbReference type="NCBI Taxonomy" id="1861841"/>
    <lineage>
        <taxon>unclassified sequences</taxon>
        <taxon>metagenomes</taxon>
        <taxon>organismal metagenomes</taxon>
    </lineage>
</organism>
<evidence type="ECO:0000256" key="1">
    <source>
        <dbReference type="SAM" id="Phobius"/>
    </source>
</evidence>
<accession>A0A7M2QMD8</accession>
<sequence>MKDFAMPRQTARTTSDKPTFGKVALFCLQAFCVTFTVMYFLVQLYEHAKNIG</sequence>
<feature type="transmembrane region" description="Helical" evidence="1">
    <location>
        <begin position="20"/>
        <end position="42"/>
    </location>
</feature>
<dbReference type="EMBL" id="MT993629">
    <property type="protein sequence ID" value="QOV05682.1"/>
    <property type="molecule type" value="Genomic_DNA"/>
</dbReference>
<evidence type="ECO:0000313" key="2">
    <source>
        <dbReference type="EMBL" id="QOV05682.1"/>
    </source>
</evidence>
<name>A0A7M2QMD8_9ZZZZ</name>
<dbReference type="AlphaFoldDB" id="A0A7M2QMD8"/>
<keyword evidence="1" id="KW-1133">Transmembrane helix</keyword>
<reference evidence="2" key="1">
    <citation type="submission" date="2020-09" db="EMBL/GenBank/DDBJ databases">
        <authorList>
            <person name="Eze J.U."/>
            <person name="Rahube T.O."/>
        </authorList>
    </citation>
    <scope>NUCLEOTIDE SEQUENCE</scope>
</reference>
<keyword evidence="1" id="KW-0472">Membrane</keyword>
<keyword evidence="1" id="KW-0812">Transmembrane</keyword>
<proteinExistence type="predicted"/>